<feature type="compositionally biased region" description="Basic and acidic residues" evidence="4">
    <location>
        <begin position="72"/>
        <end position="81"/>
    </location>
</feature>
<keyword evidence="2" id="KW-1015">Disulfide bond</keyword>
<dbReference type="AlphaFoldDB" id="A0A6A4V177"/>
<dbReference type="Gene3D" id="2.10.90.10">
    <property type="entry name" value="Cystine-knot cytokines"/>
    <property type="match status" value="1"/>
</dbReference>
<feature type="compositionally biased region" description="Basic and acidic residues" evidence="4">
    <location>
        <begin position="377"/>
        <end position="392"/>
    </location>
</feature>
<feature type="signal peptide" evidence="5">
    <location>
        <begin position="1"/>
        <end position="18"/>
    </location>
</feature>
<evidence type="ECO:0000256" key="1">
    <source>
        <dbReference type="ARBA" id="ARBA00022729"/>
    </source>
</evidence>
<keyword evidence="1 5" id="KW-0732">Signal</keyword>
<organism evidence="7 8">
    <name type="scientific">Amphibalanus amphitrite</name>
    <name type="common">Striped barnacle</name>
    <name type="synonym">Balanus amphitrite</name>
    <dbReference type="NCBI Taxonomy" id="1232801"/>
    <lineage>
        <taxon>Eukaryota</taxon>
        <taxon>Metazoa</taxon>
        <taxon>Ecdysozoa</taxon>
        <taxon>Arthropoda</taxon>
        <taxon>Crustacea</taxon>
        <taxon>Multicrustacea</taxon>
        <taxon>Cirripedia</taxon>
        <taxon>Thoracica</taxon>
        <taxon>Thoracicalcarea</taxon>
        <taxon>Balanomorpha</taxon>
        <taxon>Balanoidea</taxon>
        <taxon>Balanidae</taxon>
        <taxon>Amphibalaninae</taxon>
        <taxon>Amphibalanus</taxon>
    </lineage>
</organism>
<dbReference type="GO" id="GO:0021556">
    <property type="term" value="P:central nervous system formation"/>
    <property type="evidence" value="ECO:0007669"/>
    <property type="project" value="TreeGrafter"/>
</dbReference>
<feature type="compositionally biased region" description="Basic and acidic residues" evidence="4">
    <location>
        <begin position="291"/>
        <end position="364"/>
    </location>
</feature>
<feature type="compositionally biased region" description="Pro residues" evidence="4">
    <location>
        <begin position="181"/>
        <end position="190"/>
    </location>
</feature>
<evidence type="ECO:0000313" key="7">
    <source>
        <dbReference type="EMBL" id="KAF0288466.1"/>
    </source>
</evidence>
<dbReference type="GO" id="GO:0008083">
    <property type="term" value="F:growth factor activity"/>
    <property type="evidence" value="ECO:0007669"/>
    <property type="project" value="TreeGrafter"/>
</dbReference>
<feature type="compositionally biased region" description="Basic and acidic residues" evidence="4">
    <location>
        <begin position="191"/>
        <end position="200"/>
    </location>
</feature>
<dbReference type="Proteomes" id="UP000440578">
    <property type="component" value="Unassembled WGS sequence"/>
</dbReference>
<feature type="compositionally biased region" description="Low complexity" evidence="4">
    <location>
        <begin position="691"/>
        <end position="709"/>
    </location>
</feature>
<proteinExistence type="predicted"/>
<dbReference type="Pfam" id="PF16077">
    <property type="entry name" value="Spaetzle"/>
    <property type="match status" value="1"/>
</dbReference>
<dbReference type="GO" id="GO:0005615">
    <property type="term" value="C:extracellular space"/>
    <property type="evidence" value="ECO:0007669"/>
    <property type="project" value="UniProtKB-ARBA"/>
</dbReference>
<keyword evidence="3" id="KW-0325">Glycoprotein</keyword>
<sequence>MKVLVAVFLICWTCTSSADSSASASDVSSAVSKAEPSHGSGEFASARALIETQTSALENLLGKTPKDEALKSLSRESRQLSEDFASTSSTPTEPVLEDDDELTDQERLDILQELERLNSTEPEQLPQPEMFISHVRNYWRRQEEAQQKIRNEILDMILPRKKSRPPGPPRGPLPNSVPARIPRPPPPPPPRPDRRADRRPPPPGRRNPGPRERDQVIGHQEASNVFPPPFPVGKQPANHRPGPRPRPKGHHGNRRRPPPANQEAPPRRSPPNHESPRRPHNGLRAPIGPRRPQERPPPDGDRRRRQEEEHRRRLEEEEHRRRLEDEERRRRLEDEERRRRLEDEERRRRYEGEEHRRRHQEDFRPPFPQRPPSFVEEQSRPRPDLVRPETRPEPGPGPGLGPVVPRRPPNFDFGPPDGGFKPSQDIDFGSSNFRPFSPVNNDLSTTTRRECDFYAEDICLASSVYPGDAIRASISRDRPMVDAMFAEVQEQSADILVEGVSSKQEELYDYTHYFGAESRTQTERRGIESHSHRDFAQDGGYLCPSEVKYARPKRAKNSKGEWKFIVNMDRYTQTLRMEKCMRPGGSCSYVSHHYKSQCSQVSNYHRLLSWDKQRGLHMDIFKVPVACSCHIQGYAYVYPPLGGASIGGRAQSTIRETVENPPGDSGRTRRPFQTVVRPSREPETPPPPPVTTTTAPPTTSTTTEATTTTRRYRGISRLRPTRRRKVTFPPYRPRPKLDTGETYSRRNETKLDTGETYSRRNETKLDTGETYSRRNETKLDTVEKDNGDSPIQIPGLADPEDVTYFRGSFGDRLPTDTNEIRRRSDQQESGGSYQVPAILPPPPPTQSQPEERINYGYHPIIDFFGK</sequence>
<dbReference type="EMBL" id="VIIS01002112">
    <property type="protein sequence ID" value="KAF0288466.1"/>
    <property type="molecule type" value="Genomic_DNA"/>
</dbReference>
<dbReference type="OrthoDB" id="8197497at2759"/>
<feature type="region of interest" description="Disordered" evidence="4">
    <location>
        <begin position="72"/>
        <end position="102"/>
    </location>
</feature>
<feature type="domain" description="Spaetzle" evidence="6">
    <location>
        <begin position="541"/>
        <end position="631"/>
    </location>
</feature>
<dbReference type="GO" id="GO:0005121">
    <property type="term" value="F:Toll binding"/>
    <property type="evidence" value="ECO:0007669"/>
    <property type="project" value="TreeGrafter"/>
</dbReference>
<feature type="region of interest" description="Disordered" evidence="4">
    <location>
        <begin position="781"/>
        <end position="851"/>
    </location>
</feature>
<feature type="region of interest" description="Disordered" evidence="4">
    <location>
        <begin position="656"/>
        <end position="710"/>
    </location>
</feature>
<evidence type="ECO:0000256" key="5">
    <source>
        <dbReference type="SAM" id="SignalP"/>
    </source>
</evidence>
<reference evidence="7 8" key="1">
    <citation type="submission" date="2019-07" db="EMBL/GenBank/DDBJ databases">
        <title>Draft genome assembly of a fouling barnacle, Amphibalanus amphitrite (Darwin, 1854): The first reference genome for Thecostraca.</title>
        <authorList>
            <person name="Kim W."/>
        </authorList>
    </citation>
    <scope>NUCLEOTIDE SEQUENCE [LARGE SCALE GENOMIC DNA]</scope>
    <source>
        <strain evidence="7">SNU_AA5</strain>
        <tissue evidence="7">Soma without cirri and trophi</tissue>
    </source>
</reference>
<feature type="region of interest" description="Disordered" evidence="4">
    <location>
        <begin position="157"/>
        <end position="419"/>
    </location>
</feature>
<evidence type="ECO:0000256" key="4">
    <source>
        <dbReference type="SAM" id="MobiDB-lite"/>
    </source>
</evidence>
<feature type="compositionally biased region" description="Basic residues" evidence="4">
    <location>
        <begin position="241"/>
        <end position="257"/>
    </location>
</feature>
<comment type="caution">
    <text evidence="7">The sequence shown here is derived from an EMBL/GenBank/DDBJ whole genome shotgun (WGS) entry which is preliminary data.</text>
</comment>
<dbReference type="InterPro" id="IPR052444">
    <property type="entry name" value="Spz/Toll_ligand-like"/>
</dbReference>
<dbReference type="SUPFAM" id="SSF57501">
    <property type="entry name" value="Cystine-knot cytokines"/>
    <property type="match status" value="1"/>
</dbReference>
<evidence type="ECO:0000256" key="2">
    <source>
        <dbReference type="ARBA" id="ARBA00023157"/>
    </source>
</evidence>
<protein>
    <submittedName>
        <fullName evidence="7">Neurotrophin 1</fullName>
    </submittedName>
</protein>
<dbReference type="PANTHER" id="PTHR23199:SF12">
    <property type="entry name" value="NEUROTROPHIN 1-RELATED"/>
    <property type="match status" value="1"/>
</dbReference>
<dbReference type="PANTHER" id="PTHR23199">
    <property type="entry name" value="NEUROTROPHIN 1-RELATED"/>
    <property type="match status" value="1"/>
</dbReference>
<feature type="chain" id="PRO_5025381068" evidence="5">
    <location>
        <begin position="19"/>
        <end position="866"/>
    </location>
</feature>
<evidence type="ECO:0000313" key="8">
    <source>
        <dbReference type="Proteomes" id="UP000440578"/>
    </source>
</evidence>
<feature type="compositionally biased region" description="Low complexity" evidence="4">
    <location>
        <begin position="410"/>
        <end position="419"/>
    </location>
</feature>
<keyword evidence="8" id="KW-1185">Reference proteome</keyword>
<name>A0A6A4V177_AMPAM</name>
<evidence type="ECO:0000256" key="3">
    <source>
        <dbReference type="ARBA" id="ARBA00023180"/>
    </source>
</evidence>
<evidence type="ECO:0000259" key="6">
    <source>
        <dbReference type="Pfam" id="PF16077"/>
    </source>
</evidence>
<dbReference type="GO" id="GO:0045087">
    <property type="term" value="P:innate immune response"/>
    <property type="evidence" value="ECO:0007669"/>
    <property type="project" value="TreeGrafter"/>
</dbReference>
<dbReference type="InterPro" id="IPR032104">
    <property type="entry name" value="Spaetzle"/>
</dbReference>
<dbReference type="InterPro" id="IPR029034">
    <property type="entry name" value="Cystine-knot_cytokine"/>
</dbReference>
<gene>
    <name evidence="7" type="primary">NT1_2</name>
    <name evidence="7" type="ORF">FJT64_013180</name>
</gene>
<accession>A0A6A4V177</accession>